<protein>
    <submittedName>
        <fullName evidence="4">Uncharacterized protein</fullName>
    </submittedName>
</protein>
<evidence type="ECO:0000256" key="2">
    <source>
        <dbReference type="ARBA" id="ARBA00022803"/>
    </source>
</evidence>
<sequence length="205" mass="23039">MSDGSDTKSEAAKLKDEGNALFVKKKYREAHVKYSAAIAKDDQNAVYFANRAACSLNLNKYLDATKDADQATKLDPLYSKAWARLAAAEHMLGNYENSVGYWQRALQTLPVENLTSAELKQKEEWTKDMTTVKRKVQRLQQTQIPQQRVIPQNETPWKRAKAMESELLRQGVEGIQSSVSNLDILPVGGEMIVTNWKGLGHTRGL</sequence>
<dbReference type="PROSITE" id="PS50005">
    <property type="entry name" value="TPR"/>
    <property type="match status" value="1"/>
</dbReference>
<dbReference type="InterPro" id="IPR019734">
    <property type="entry name" value="TPR_rpt"/>
</dbReference>
<keyword evidence="1" id="KW-0677">Repeat</keyword>
<keyword evidence="2 3" id="KW-0802">TPR repeat</keyword>
<dbReference type="InterPro" id="IPR047150">
    <property type="entry name" value="SGT"/>
</dbReference>
<comment type="caution">
    <text evidence="4">The sequence shown here is derived from an EMBL/GenBank/DDBJ whole genome shotgun (WGS) entry which is preliminary data.</text>
</comment>
<evidence type="ECO:0000313" key="4">
    <source>
        <dbReference type="EMBL" id="KAK7694234.1"/>
    </source>
</evidence>
<reference evidence="4 5" key="1">
    <citation type="submission" date="2022-09" db="EMBL/GenBank/DDBJ databases">
        <authorList>
            <person name="Palmer J.M."/>
        </authorList>
    </citation>
    <scope>NUCLEOTIDE SEQUENCE [LARGE SCALE GENOMIC DNA]</scope>
    <source>
        <strain evidence="4 5">DSM 7382</strain>
    </source>
</reference>
<dbReference type="PANTHER" id="PTHR45831">
    <property type="entry name" value="LD24721P"/>
    <property type="match status" value="1"/>
</dbReference>
<dbReference type="GO" id="GO:0016020">
    <property type="term" value="C:membrane"/>
    <property type="evidence" value="ECO:0007669"/>
    <property type="project" value="TreeGrafter"/>
</dbReference>
<evidence type="ECO:0000313" key="5">
    <source>
        <dbReference type="Proteomes" id="UP001385951"/>
    </source>
</evidence>
<dbReference type="Proteomes" id="UP001385951">
    <property type="component" value="Unassembled WGS sequence"/>
</dbReference>
<dbReference type="Gene3D" id="1.25.40.10">
    <property type="entry name" value="Tetratricopeptide repeat domain"/>
    <property type="match status" value="1"/>
</dbReference>
<feature type="repeat" description="TPR" evidence="3">
    <location>
        <begin position="79"/>
        <end position="112"/>
    </location>
</feature>
<proteinExistence type="predicted"/>
<dbReference type="GO" id="GO:0060090">
    <property type="term" value="F:molecular adaptor activity"/>
    <property type="evidence" value="ECO:0007669"/>
    <property type="project" value="TreeGrafter"/>
</dbReference>
<keyword evidence="5" id="KW-1185">Reference proteome</keyword>
<dbReference type="EMBL" id="JASBNA010000002">
    <property type="protein sequence ID" value="KAK7694234.1"/>
    <property type="molecule type" value="Genomic_DNA"/>
</dbReference>
<dbReference type="AlphaFoldDB" id="A0AAW0GT88"/>
<dbReference type="InterPro" id="IPR011990">
    <property type="entry name" value="TPR-like_helical_dom_sf"/>
</dbReference>
<organism evidence="4 5">
    <name type="scientific">Cerrena zonata</name>
    <dbReference type="NCBI Taxonomy" id="2478898"/>
    <lineage>
        <taxon>Eukaryota</taxon>
        <taxon>Fungi</taxon>
        <taxon>Dikarya</taxon>
        <taxon>Basidiomycota</taxon>
        <taxon>Agaricomycotina</taxon>
        <taxon>Agaricomycetes</taxon>
        <taxon>Polyporales</taxon>
        <taxon>Cerrenaceae</taxon>
        <taxon>Cerrena</taxon>
    </lineage>
</organism>
<evidence type="ECO:0000256" key="3">
    <source>
        <dbReference type="PROSITE-ProRule" id="PRU00339"/>
    </source>
</evidence>
<name>A0AAW0GT88_9APHY</name>
<accession>A0AAW0GT88</accession>
<evidence type="ECO:0000256" key="1">
    <source>
        <dbReference type="ARBA" id="ARBA00022737"/>
    </source>
</evidence>
<dbReference type="GO" id="GO:0006620">
    <property type="term" value="P:post-translational protein targeting to endoplasmic reticulum membrane"/>
    <property type="evidence" value="ECO:0007669"/>
    <property type="project" value="TreeGrafter"/>
</dbReference>
<dbReference type="GO" id="GO:0072380">
    <property type="term" value="C:TRC complex"/>
    <property type="evidence" value="ECO:0007669"/>
    <property type="project" value="TreeGrafter"/>
</dbReference>
<dbReference type="SUPFAM" id="SSF48452">
    <property type="entry name" value="TPR-like"/>
    <property type="match status" value="1"/>
</dbReference>
<gene>
    <name evidence="4" type="ORF">QCA50_001414</name>
</gene>
<dbReference type="PANTHER" id="PTHR45831:SF5">
    <property type="entry name" value="STI1 DOMAIN-CONTAINING PROTEIN"/>
    <property type="match status" value="1"/>
</dbReference>
<dbReference type="SMART" id="SM00028">
    <property type="entry name" value="TPR"/>
    <property type="match status" value="3"/>
</dbReference>